<feature type="transmembrane region" description="Helical" evidence="9">
    <location>
        <begin position="149"/>
        <end position="171"/>
    </location>
</feature>
<evidence type="ECO:0000256" key="3">
    <source>
        <dbReference type="ARBA" id="ARBA00022448"/>
    </source>
</evidence>
<gene>
    <name evidence="11" type="ORF">FHR70_001780</name>
</gene>
<proteinExistence type="inferred from homology"/>
<keyword evidence="3" id="KW-0813">Transport</keyword>
<organism evidence="11 12">
    <name type="scientific">Microvirga lupini</name>
    <dbReference type="NCBI Taxonomy" id="420324"/>
    <lineage>
        <taxon>Bacteria</taxon>
        <taxon>Pseudomonadati</taxon>
        <taxon>Pseudomonadota</taxon>
        <taxon>Alphaproteobacteria</taxon>
        <taxon>Hyphomicrobiales</taxon>
        <taxon>Methylobacteriaceae</taxon>
        <taxon>Microvirga</taxon>
    </lineage>
</organism>
<keyword evidence="4" id="KW-1003">Cell membrane</keyword>
<feature type="transmembrane region" description="Helical" evidence="9">
    <location>
        <begin position="183"/>
        <end position="201"/>
    </location>
</feature>
<evidence type="ECO:0000313" key="11">
    <source>
        <dbReference type="EMBL" id="MBB3018726.1"/>
    </source>
</evidence>
<dbReference type="RefSeq" id="WP_183449216.1">
    <property type="nucleotide sequence ID" value="NZ_JACHWB010000002.1"/>
</dbReference>
<dbReference type="InterPro" id="IPR013525">
    <property type="entry name" value="ABC2_TM"/>
</dbReference>
<evidence type="ECO:0000313" key="12">
    <source>
        <dbReference type="Proteomes" id="UP000532010"/>
    </source>
</evidence>
<keyword evidence="12" id="KW-1185">Reference proteome</keyword>
<feature type="transmembrane region" description="Helical" evidence="9">
    <location>
        <begin position="235"/>
        <end position="257"/>
    </location>
</feature>
<comment type="subcellular location">
    <subcellularLocation>
        <location evidence="1">Cell membrane</location>
        <topology evidence="1">Multi-pass membrane protein</topology>
    </subcellularLocation>
</comment>
<protein>
    <submittedName>
        <fullName evidence="11">ABC-2 type transport system permease protein/lipopolysaccharide transport system permease protein</fullName>
    </submittedName>
</protein>
<evidence type="ECO:0000256" key="5">
    <source>
        <dbReference type="ARBA" id="ARBA00022692"/>
    </source>
</evidence>
<comment type="similarity">
    <text evidence="2">Belongs to the ABC-2 integral membrane protein family.</text>
</comment>
<keyword evidence="6 9" id="KW-1133">Transmembrane helix</keyword>
<feature type="domain" description="ABC-2 type transporter transmembrane" evidence="10">
    <location>
        <begin position="24"/>
        <end position="227"/>
    </location>
</feature>
<evidence type="ECO:0000256" key="2">
    <source>
        <dbReference type="ARBA" id="ARBA00007783"/>
    </source>
</evidence>
<evidence type="ECO:0000259" key="10">
    <source>
        <dbReference type="Pfam" id="PF01061"/>
    </source>
</evidence>
<keyword evidence="7" id="KW-0762">Sugar transport</keyword>
<accession>A0A7W4YWA6</accession>
<evidence type="ECO:0000256" key="1">
    <source>
        <dbReference type="ARBA" id="ARBA00004651"/>
    </source>
</evidence>
<dbReference type="GO" id="GO:0005886">
    <property type="term" value="C:plasma membrane"/>
    <property type="evidence" value="ECO:0007669"/>
    <property type="project" value="UniProtKB-SubCell"/>
</dbReference>
<dbReference type="GO" id="GO:0015920">
    <property type="term" value="P:lipopolysaccharide transport"/>
    <property type="evidence" value="ECO:0007669"/>
    <property type="project" value="TreeGrafter"/>
</dbReference>
<sequence length="267" mass="30552">MRTDGSKLLEVLGEVRDGWRWRELWMTLGWRDVRTRHRRSNIGPFWNTLSLAFVATCIGTLYGGIMSRPAHEYIPHLVTGYMIWIFLQSLVLEGKDAFVGNASAIREIAVPKTVYIYKLLWKNLTILGFNSLVYIGVLAIFGLSPFPNIFLILPGLVIVLLNGIWAALLMGLINVRYRDLGQLVPNAMRLAFFITPILWFPEDATGIRRIFVDFNPFYYFIELLRAPLLGRAPSALIWAVTLGITVVGWSIAVPVYAHWRRRIAFWV</sequence>
<evidence type="ECO:0000256" key="6">
    <source>
        <dbReference type="ARBA" id="ARBA00022989"/>
    </source>
</evidence>
<comment type="caution">
    <text evidence="11">The sequence shown here is derived from an EMBL/GenBank/DDBJ whole genome shotgun (WGS) entry which is preliminary data.</text>
</comment>
<dbReference type="PANTHER" id="PTHR30413">
    <property type="entry name" value="INNER MEMBRANE TRANSPORT PERMEASE"/>
    <property type="match status" value="1"/>
</dbReference>
<dbReference type="GO" id="GO:0015774">
    <property type="term" value="P:polysaccharide transport"/>
    <property type="evidence" value="ECO:0007669"/>
    <property type="project" value="UniProtKB-KW"/>
</dbReference>
<evidence type="ECO:0000256" key="7">
    <source>
        <dbReference type="ARBA" id="ARBA00023047"/>
    </source>
</evidence>
<reference evidence="11 12" key="1">
    <citation type="submission" date="2020-08" db="EMBL/GenBank/DDBJ databases">
        <title>The Agave Microbiome: Exploring the role of microbial communities in plant adaptations to desert environments.</title>
        <authorList>
            <person name="Partida-Martinez L.P."/>
        </authorList>
    </citation>
    <scope>NUCLEOTIDE SEQUENCE [LARGE SCALE GENOMIC DNA]</scope>
    <source>
        <strain evidence="11 12">AT3.9</strain>
    </source>
</reference>
<dbReference type="Proteomes" id="UP000532010">
    <property type="component" value="Unassembled WGS sequence"/>
</dbReference>
<evidence type="ECO:0000256" key="8">
    <source>
        <dbReference type="ARBA" id="ARBA00023136"/>
    </source>
</evidence>
<keyword evidence="7" id="KW-0625">Polysaccharide transport</keyword>
<name>A0A7W4YWA6_9HYPH</name>
<dbReference type="GO" id="GO:0140359">
    <property type="term" value="F:ABC-type transporter activity"/>
    <property type="evidence" value="ECO:0007669"/>
    <property type="project" value="InterPro"/>
</dbReference>
<feature type="transmembrane region" description="Helical" evidence="9">
    <location>
        <begin position="73"/>
        <end position="92"/>
    </location>
</feature>
<feature type="transmembrane region" description="Helical" evidence="9">
    <location>
        <begin position="44"/>
        <end position="67"/>
    </location>
</feature>
<evidence type="ECO:0000256" key="4">
    <source>
        <dbReference type="ARBA" id="ARBA00022475"/>
    </source>
</evidence>
<feature type="transmembrane region" description="Helical" evidence="9">
    <location>
        <begin position="124"/>
        <end position="143"/>
    </location>
</feature>
<dbReference type="Pfam" id="PF01061">
    <property type="entry name" value="ABC2_membrane"/>
    <property type="match status" value="1"/>
</dbReference>
<dbReference type="AlphaFoldDB" id="A0A7W4YWA6"/>
<dbReference type="EMBL" id="JACHWB010000002">
    <property type="protein sequence ID" value="MBB3018726.1"/>
    <property type="molecule type" value="Genomic_DNA"/>
</dbReference>
<keyword evidence="8 9" id="KW-0472">Membrane</keyword>
<evidence type="ECO:0000256" key="9">
    <source>
        <dbReference type="SAM" id="Phobius"/>
    </source>
</evidence>
<keyword evidence="5 9" id="KW-0812">Transmembrane</keyword>
<dbReference type="PANTHER" id="PTHR30413:SF10">
    <property type="entry name" value="CAPSULE POLYSACCHARIDE EXPORT INNER-MEMBRANE PROTEIN CTRC"/>
    <property type="match status" value="1"/>
</dbReference>